<feature type="transmembrane region" description="Helical" evidence="1">
    <location>
        <begin position="5"/>
        <end position="23"/>
    </location>
</feature>
<proteinExistence type="predicted"/>
<sequence>MKKKTIFIILGITLISLTAYYYPEELPYLIFGMVLGFILP</sequence>
<organism evidence="2">
    <name type="scientific">marine sediment metagenome</name>
    <dbReference type="NCBI Taxonomy" id="412755"/>
    <lineage>
        <taxon>unclassified sequences</taxon>
        <taxon>metagenomes</taxon>
        <taxon>ecological metagenomes</taxon>
    </lineage>
</organism>
<evidence type="ECO:0000256" key="1">
    <source>
        <dbReference type="SAM" id="Phobius"/>
    </source>
</evidence>
<keyword evidence="1" id="KW-0472">Membrane</keyword>
<name>A0A0F9TIA0_9ZZZZ</name>
<evidence type="ECO:0000313" key="2">
    <source>
        <dbReference type="EMBL" id="KKN74622.1"/>
    </source>
</evidence>
<gene>
    <name evidence="2" type="ORF">LCGC14_0388240</name>
</gene>
<comment type="caution">
    <text evidence="2">The sequence shown here is derived from an EMBL/GenBank/DDBJ whole genome shotgun (WGS) entry which is preliminary data.</text>
</comment>
<dbReference type="AlphaFoldDB" id="A0A0F9TIA0"/>
<accession>A0A0F9TIA0</accession>
<keyword evidence="1" id="KW-0812">Transmembrane</keyword>
<protein>
    <submittedName>
        <fullName evidence="2">Uncharacterized protein</fullName>
    </submittedName>
</protein>
<keyword evidence="1" id="KW-1133">Transmembrane helix</keyword>
<dbReference type="EMBL" id="LAZR01000322">
    <property type="protein sequence ID" value="KKN74622.1"/>
    <property type="molecule type" value="Genomic_DNA"/>
</dbReference>
<reference evidence="2" key="1">
    <citation type="journal article" date="2015" name="Nature">
        <title>Complex archaea that bridge the gap between prokaryotes and eukaryotes.</title>
        <authorList>
            <person name="Spang A."/>
            <person name="Saw J.H."/>
            <person name="Jorgensen S.L."/>
            <person name="Zaremba-Niedzwiedzka K."/>
            <person name="Martijn J."/>
            <person name="Lind A.E."/>
            <person name="van Eijk R."/>
            <person name="Schleper C."/>
            <person name="Guy L."/>
            <person name="Ettema T.J."/>
        </authorList>
    </citation>
    <scope>NUCLEOTIDE SEQUENCE</scope>
</reference>